<dbReference type="EMBL" id="CP037423">
    <property type="protein sequence ID" value="QDV43298.1"/>
    <property type="molecule type" value="Genomic_DNA"/>
</dbReference>
<organism evidence="1 2">
    <name type="scientific">Stieleria neptunia</name>
    <dbReference type="NCBI Taxonomy" id="2527979"/>
    <lineage>
        <taxon>Bacteria</taxon>
        <taxon>Pseudomonadati</taxon>
        <taxon>Planctomycetota</taxon>
        <taxon>Planctomycetia</taxon>
        <taxon>Pirellulales</taxon>
        <taxon>Pirellulaceae</taxon>
        <taxon>Stieleria</taxon>
    </lineage>
</organism>
<evidence type="ECO:0000313" key="2">
    <source>
        <dbReference type="Proteomes" id="UP000319004"/>
    </source>
</evidence>
<gene>
    <name evidence="1" type="ORF">Enr13x_31530</name>
</gene>
<sequence length="100" mass="11492">MEFVRHTIRVAMKDPALRQAGHVTAEGVCRVLLELAVDHFAESGREELIAWEFGSSRQLGEFIHQLAEQGSIELSAADRPEHFDGWYDLEQSPETWKLQW</sequence>
<reference evidence="1 2" key="1">
    <citation type="submission" date="2019-03" db="EMBL/GenBank/DDBJ databases">
        <title>Deep-cultivation of Planctomycetes and their phenomic and genomic characterization uncovers novel biology.</title>
        <authorList>
            <person name="Wiegand S."/>
            <person name="Jogler M."/>
            <person name="Boedeker C."/>
            <person name="Pinto D."/>
            <person name="Vollmers J."/>
            <person name="Rivas-Marin E."/>
            <person name="Kohn T."/>
            <person name="Peeters S.H."/>
            <person name="Heuer A."/>
            <person name="Rast P."/>
            <person name="Oberbeckmann S."/>
            <person name="Bunk B."/>
            <person name="Jeske O."/>
            <person name="Meyerdierks A."/>
            <person name="Storesund J.E."/>
            <person name="Kallscheuer N."/>
            <person name="Luecker S."/>
            <person name="Lage O.M."/>
            <person name="Pohl T."/>
            <person name="Merkel B.J."/>
            <person name="Hornburger P."/>
            <person name="Mueller R.-W."/>
            <person name="Bruemmer F."/>
            <person name="Labrenz M."/>
            <person name="Spormann A.M."/>
            <person name="Op den Camp H."/>
            <person name="Overmann J."/>
            <person name="Amann R."/>
            <person name="Jetten M.S.M."/>
            <person name="Mascher T."/>
            <person name="Medema M.H."/>
            <person name="Devos D.P."/>
            <person name="Kaster A.-K."/>
            <person name="Ovreas L."/>
            <person name="Rohde M."/>
            <person name="Galperin M.Y."/>
            <person name="Jogler C."/>
        </authorList>
    </citation>
    <scope>NUCLEOTIDE SEQUENCE [LARGE SCALE GENOMIC DNA]</scope>
    <source>
        <strain evidence="1 2">Enr13</strain>
    </source>
</reference>
<dbReference type="AlphaFoldDB" id="A0A518HR82"/>
<keyword evidence="2" id="KW-1185">Reference proteome</keyword>
<accession>A0A518HR82</accession>
<proteinExistence type="predicted"/>
<name>A0A518HR82_9BACT</name>
<evidence type="ECO:0000313" key="1">
    <source>
        <dbReference type="EMBL" id="QDV43298.1"/>
    </source>
</evidence>
<protein>
    <submittedName>
        <fullName evidence="1">Uncharacterized protein</fullName>
    </submittedName>
</protein>
<dbReference type="Proteomes" id="UP000319004">
    <property type="component" value="Chromosome"/>
</dbReference>
<dbReference type="KEGG" id="snep:Enr13x_31530"/>